<accession>A0A2K0TNE2</accession>
<reference evidence="2 3" key="1">
    <citation type="submission" date="2017-02" db="EMBL/GenBank/DDBJ databases">
        <title>Genomes of Trichoderma spp. with biocontrol activity.</title>
        <authorList>
            <person name="Gardiner D."/>
            <person name="Kazan K."/>
            <person name="Vos C."/>
            <person name="Harvey P."/>
        </authorList>
    </citation>
    <scope>NUCLEOTIDE SEQUENCE [LARGE SCALE GENOMIC DNA]</scope>
    <source>
        <strain evidence="2 3">Tr1</strain>
    </source>
</reference>
<organism evidence="2 3">
    <name type="scientific">Trichoderma harzianum</name>
    <name type="common">Hypocrea lixii</name>
    <dbReference type="NCBI Taxonomy" id="5544"/>
    <lineage>
        <taxon>Eukaryota</taxon>
        <taxon>Fungi</taxon>
        <taxon>Dikarya</taxon>
        <taxon>Ascomycota</taxon>
        <taxon>Pezizomycotina</taxon>
        <taxon>Sordariomycetes</taxon>
        <taxon>Hypocreomycetidae</taxon>
        <taxon>Hypocreales</taxon>
        <taxon>Hypocreaceae</taxon>
        <taxon>Trichoderma</taxon>
    </lineage>
</organism>
<dbReference type="Proteomes" id="UP000236290">
    <property type="component" value="Unassembled WGS sequence"/>
</dbReference>
<dbReference type="AlphaFoldDB" id="A0A2K0TNE2"/>
<evidence type="ECO:0000256" key="1">
    <source>
        <dbReference type="SAM" id="MobiDB-lite"/>
    </source>
</evidence>
<comment type="caution">
    <text evidence="2">The sequence shown here is derived from an EMBL/GenBank/DDBJ whole genome shotgun (WGS) entry which is preliminary data.</text>
</comment>
<evidence type="ECO:0000313" key="3">
    <source>
        <dbReference type="Proteomes" id="UP000236290"/>
    </source>
</evidence>
<sequence length="99" mass="10197">MVAAVSLEPLLPLLKPSIAGIPVPAAADANNSGGPARQVNAEVTPTRAESKRQGLASATNELTRVLGKMEKIEIIDIEVTIEPGSEKSKGSEVVVGHSS</sequence>
<feature type="region of interest" description="Disordered" evidence="1">
    <location>
        <begin position="24"/>
        <end position="56"/>
    </location>
</feature>
<dbReference type="EMBL" id="MTYI01000264">
    <property type="protein sequence ID" value="PNP47051.1"/>
    <property type="molecule type" value="Genomic_DNA"/>
</dbReference>
<name>A0A2K0TNE2_TRIHA</name>
<protein>
    <submittedName>
        <fullName evidence="2">Uncharacterized protein</fullName>
    </submittedName>
</protein>
<evidence type="ECO:0000313" key="2">
    <source>
        <dbReference type="EMBL" id="PNP47051.1"/>
    </source>
</evidence>
<proteinExistence type="predicted"/>
<gene>
    <name evidence="2" type="ORF">THARTR1_10556</name>
</gene>